<evidence type="ECO:0000256" key="15">
    <source>
        <dbReference type="ARBA" id="ARBA00048988"/>
    </source>
</evidence>
<evidence type="ECO:0000259" key="18">
    <source>
        <dbReference type="PROSITE" id="PS51217"/>
    </source>
</evidence>
<accession>A9EBT7</accession>
<evidence type="ECO:0000259" key="17">
    <source>
        <dbReference type="PROSITE" id="PS51198"/>
    </source>
</evidence>
<dbReference type="PROSITE" id="PS51217">
    <property type="entry name" value="UVRD_HELICASE_CTER"/>
    <property type="match status" value="1"/>
</dbReference>
<dbReference type="EC" id="5.6.2.4" evidence="13"/>
<evidence type="ECO:0000256" key="4">
    <source>
        <dbReference type="ARBA" id="ARBA00022763"/>
    </source>
</evidence>
<dbReference type="eggNOG" id="COG0210">
    <property type="taxonomic scope" value="Bacteria"/>
</dbReference>
<evidence type="ECO:0000256" key="2">
    <source>
        <dbReference type="ARBA" id="ARBA00022722"/>
    </source>
</evidence>
<keyword evidence="3 16" id="KW-0547">Nucleotide-binding</keyword>
<evidence type="ECO:0000313" key="20">
    <source>
        <dbReference type="Proteomes" id="UP000002945"/>
    </source>
</evidence>
<comment type="catalytic activity">
    <reaction evidence="15">
        <text>ATP + H2O = ADP + phosphate + H(+)</text>
        <dbReference type="Rhea" id="RHEA:13065"/>
        <dbReference type="ChEBI" id="CHEBI:15377"/>
        <dbReference type="ChEBI" id="CHEBI:15378"/>
        <dbReference type="ChEBI" id="CHEBI:30616"/>
        <dbReference type="ChEBI" id="CHEBI:43474"/>
        <dbReference type="ChEBI" id="CHEBI:456216"/>
        <dbReference type="EC" id="5.6.2.4"/>
    </reaction>
</comment>
<dbReference type="PANTHER" id="PTHR11070:SF2">
    <property type="entry name" value="ATP-DEPENDENT DNA HELICASE SRS2"/>
    <property type="match status" value="1"/>
</dbReference>
<dbReference type="GO" id="GO:0005524">
    <property type="term" value="F:ATP binding"/>
    <property type="evidence" value="ECO:0007669"/>
    <property type="project" value="UniProtKB-UniRule"/>
</dbReference>
<dbReference type="InterPro" id="IPR014017">
    <property type="entry name" value="DNA_helicase_UvrD-like_C"/>
</dbReference>
<keyword evidence="8 16" id="KW-0067">ATP-binding</keyword>
<evidence type="ECO:0000256" key="12">
    <source>
        <dbReference type="ARBA" id="ARBA00034617"/>
    </source>
</evidence>
<dbReference type="InterPro" id="IPR014016">
    <property type="entry name" value="UvrD-like_ATP-bd"/>
</dbReference>
<evidence type="ECO:0000256" key="14">
    <source>
        <dbReference type="ARBA" id="ARBA00034923"/>
    </source>
</evidence>
<evidence type="ECO:0000256" key="10">
    <source>
        <dbReference type="ARBA" id="ARBA00023204"/>
    </source>
</evidence>
<dbReference type="Gene3D" id="1.10.486.10">
    <property type="entry name" value="PCRA, domain 4"/>
    <property type="match status" value="1"/>
</dbReference>
<proteinExistence type="inferred from homology"/>
<dbReference type="GO" id="GO:0003677">
    <property type="term" value="F:DNA binding"/>
    <property type="evidence" value="ECO:0007669"/>
    <property type="project" value="UniProtKB-KW"/>
</dbReference>
<keyword evidence="9" id="KW-0238">DNA-binding</keyword>
<keyword evidence="7" id="KW-0269">Exonuclease</keyword>
<dbReference type="Pfam" id="PF00580">
    <property type="entry name" value="UvrD-helicase"/>
    <property type="match status" value="1"/>
</dbReference>
<dbReference type="Proteomes" id="UP000002945">
    <property type="component" value="Unassembled WGS sequence"/>
</dbReference>
<dbReference type="Pfam" id="PF13361">
    <property type="entry name" value="UvrD_C"/>
    <property type="match status" value="2"/>
</dbReference>
<dbReference type="InterPro" id="IPR011604">
    <property type="entry name" value="PDDEXK-like_dom_sf"/>
</dbReference>
<dbReference type="eggNOG" id="COG2887">
    <property type="taxonomic scope" value="Bacteria"/>
</dbReference>
<evidence type="ECO:0000256" key="6">
    <source>
        <dbReference type="ARBA" id="ARBA00022806"/>
    </source>
</evidence>
<dbReference type="GO" id="GO:0033202">
    <property type="term" value="C:DNA helicase complex"/>
    <property type="evidence" value="ECO:0007669"/>
    <property type="project" value="TreeGrafter"/>
</dbReference>
<keyword evidence="5 16" id="KW-0378">Hydrolase</keyword>
<keyword evidence="10" id="KW-0234">DNA repair</keyword>
<dbReference type="GO" id="GO:0004527">
    <property type="term" value="F:exonuclease activity"/>
    <property type="evidence" value="ECO:0007669"/>
    <property type="project" value="UniProtKB-KW"/>
</dbReference>
<dbReference type="Gene3D" id="1.10.10.160">
    <property type="match status" value="1"/>
</dbReference>
<dbReference type="AlphaFoldDB" id="A9EBT7"/>
<keyword evidence="11" id="KW-0413">Isomerase</keyword>
<dbReference type="GO" id="GO:0000725">
    <property type="term" value="P:recombinational repair"/>
    <property type="evidence" value="ECO:0007669"/>
    <property type="project" value="TreeGrafter"/>
</dbReference>
<dbReference type="InterPro" id="IPR000212">
    <property type="entry name" value="DNA_helicase_UvrD/REP"/>
</dbReference>
<sequence length="914" mass="106082">MQYTKEQHSAINTIKDNLQIIACAGAGKTQVISQRLVEVLKQKDVEPINVIAFTYTEKAAAELKTRVLKLCREQLGDIKGLADMYIGTIHSWCLQAIQDNIFKYQKYSILDDIKQKLFVDKYYNFIGMASVGMDRYKDTGRFLAIMALFREAELNEGVKLPEEWEEAVKSYEETLHKHSYFDFTMIMTEVIKNLKSNKDFQDNVLGNLKYLVVDEYQDVNPVQENLIEELSKSNCNICVVGDDDQTLYEWRLSDVKYIQQFKERYKDVSYIKLEDNFRSSKGIIDAAIKCITNNTQRLPKIMNAKGHQRFRDGDIIYNQYEDVESENQFIAETIQKLRGKEFQDRNGGAKRGLDYSDCAILLRTWKKATSIMEMLAAHNIPFVVSGVNNLFERPEIKASKAIYQYLNNDIEEDTLKAYWEAVSENIKSEDIDAAIEAISKKKPNPKMYFSTFNIQEIFWTFIEKAKLSEEVFADKEHEGIVGNDINEVIYYNLGMFSQIINDYASIHFKDKPIWKLKGFLNFLRYSADGYYPEGWLNNSYKTPNAVQIMTVYQSKGLEFPIVFVPGLNKNYLPIKRPGGKQIWHFIEREWIKDQHRLEVSEEAERRLFYVAITRSQKYLFITRSKENRLYQKESPFAKEVSNSDYIISDKNPDYSHLENLTPTPKKEAGAIQLNFSVLKAFFDCPYRFKLISLYGFVSPITERMGYGNSIHNVLMEMHRRHLNGEDVSNINIDELVENHVHIPYATNIVLDNIKQTTNNVATAYLEENHKEFDNIEYAEQEIQIDLGDGIMVNGRMDLIKKIDLDGNESTTIIDFKSKKESQDQDITMEQLSMYALGYKELTGKTADRLQIFNLDEDRNSKHTQRLDNSKIDEIKERIITSANDIRDNKLQKSCPPSTCNTCWQRQLCSGVKAN</sequence>
<evidence type="ECO:0000256" key="7">
    <source>
        <dbReference type="ARBA" id="ARBA00022839"/>
    </source>
</evidence>
<organism evidence="19 20">
    <name type="scientific">Kordia algicida OT-1</name>
    <dbReference type="NCBI Taxonomy" id="391587"/>
    <lineage>
        <taxon>Bacteria</taxon>
        <taxon>Pseudomonadati</taxon>
        <taxon>Bacteroidota</taxon>
        <taxon>Flavobacteriia</taxon>
        <taxon>Flavobacteriales</taxon>
        <taxon>Flavobacteriaceae</taxon>
        <taxon>Kordia</taxon>
    </lineage>
</organism>
<keyword evidence="4" id="KW-0227">DNA damage</keyword>
<evidence type="ECO:0000256" key="8">
    <source>
        <dbReference type="ARBA" id="ARBA00022840"/>
    </source>
</evidence>
<dbReference type="STRING" id="391587.KAOT1_04495"/>
<feature type="domain" description="UvrD-like helicase ATP-binding" evidence="17">
    <location>
        <begin position="1"/>
        <end position="280"/>
    </location>
</feature>
<reference evidence="19 20" key="1">
    <citation type="journal article" date="2011" name="J. Bacteriol.">
        <title>Genome sequence of the algicidal bacterium Kordia algicida OT-1.</title>
        <authorList>
            <person name="Lee H.S."/>
            <person name="Kang S.G."/>
            <person name="Kwon K.K."/>
            <person name="Lee J.H."/>
            <person name="Kim S.J."/>
        </authorList>
    </citation>
    <scope>NUCLEOTIDE SEQUENCE [LARGE SCALE GENOMIC DNA]</scope>
    <source>
        <strain evidence="19 20">OT-1</strain>
    </source>
</reference>
<evidence type="ECO:0000256" key="9">
    <source>
        <dbReference type="ARBA" id="ARBA00023125"/>
    </source>
</evidence>
<dbReference type="HOGENOM" id="CLU_004585_6_0_10"/>
<dbReference type="OrthoDB" id="9810135at2"/>
<comment type="similarity">
    <text evidence="1">Belongs to the helicase family. UvrD subfamily.</text>
</comment>
<evidence type="ECO:0000256" key="3">
    <source>
        <dbReference type="ARBA" id="ARBA00022741"/>
    </source>
</evidence>
<dbReference type="Pfam" id="PF12705">
    <property type="entry name" value="PDDEXK_1"/>
    <property type="match status" value="1"/>
</dbReference>
<dbReference type="EMBL" id="ABIB01000018">
    <property type="protein sequence ID" value="EDP94400.1"/>
    <property type="molecule type" value="Genomic_DNA"/>
</dbReference>
<dbReference type="InterPro" id="IPR038726">
    <property type="entry name" value="PDDEXK_AddAB-type"/>
</dbReference>
<evidence type="ECO:0000313" key="19">
    <source>
        <dbReference type="EMBL" id="EDP94400.1"/>
    </source>
</evidence>
<protein>
    <recommendedName>
        <fullName evidence="13">DNA 3'-5' helicase</fullName>
        <ecNumber evidence="13">5.6.2.4</ecNumber>
    </recommendedName>
    <alternativeName>
        <fullName evidence="14">DNA 3'-5' helicase II</fullName>
    </alternativeName>
</protein>
<keyword evidence="2" id="KW-0540">Nuclease</keyword>
<keyword evidence="6 16" id="KW-0347">Helicase</keyword>
<evidence type="ECO:0000256" key="16">
    <source>
        <dbReference type="PROSITE-ProRule" id="PRU00560"/>
    </source>
</evidence>
<evidence type="ECO:0000256" key="13">
    <source>
        <dbReference type="ARBA" id="ARBA00034808"/>
    </source>
</evidence>
<keyword evidence="20" id="KW-1185">Reference proteome</keyword>
<comment type="caution">
    <text evidence="19">The sequence shown here is derived from an EMBL/GenBank/DDBJ whole genome shotgun (WGS) entry which is preliminary data.</text>
</comment>
<dbReference type="RefSeq" id="WP_007093470.1">
    <property type="nucleotide sequence ID" value="NZ_CP142125.1"/>
</dbReference>
<dbReference type="PROSITE" id="PS51198">
    <property type="entry name" value="UVRD_HELICASE_ATP_BIND"/>
    <property type="match status" value="1"/>
</dbReference>
<comment type="catalytic activity">
    <reaction evidence="12">
        <text>Couples ATP hydrolysis with the unwinding of duplex DNA by translocating in the 3'-5' direction.</text>
        <dbReference type="EC" id="5.6.2.4"/>
    </reaction>
</comment>
<dbReference type="SUPFAM" id="SSF52540">
    <property type="entry name" value="P-loop containing nucleoside triphosphate hydrolases"/>
    <property type="match status" value="1"/>
</dbReference>
<dbReference type="CDD" id="cd17932">
    <property type="entry name" value="DEXQc_UvrD"/>
    <property type="match status" value="1"/>
</dbReference>
<evidence type="ECO:0000256" key="11">
    <source>
        <dbReference type="ARBA" id="ARBA00023235"/>
    </source>
</evidence>
<dbReference type="Gene3D" id="3.90.320.10">
    <property type="match status" value="1"/>
</dbReference>
<dbReference type="InterPro" id="IPR027417">
    <property type="entry name" value="P-loop_NTPase"/>
</dbReference>
<evidence type="ECO:0000256" key="5">
    <source>
        <dbReference type="ARBA" id="ARBA00022801"/>
    </source>
</evidence>
<gene>
    <name evidence="19" type="ORF">KAOT1_04495</name>
</gene>
<feature type="binding site" evidence="16">
    <location>
        <begin position="22"/>
        <end position="29"/>
    </location>
    <ligand>
        <name>ATP</name>
        <dbReference type="ChEBI" id="CHEBI:30616"/>
    </ligand>
</feature>
<dbReference type="Gene3D" id="3.40.50.300">
    <property type="entry name" value="P-loop containing nucleotide triphosphate hydrolases"/>
    <property type="match status" value="2"/>
</dbReference>
<dbReference type="InterPro" id="IPR013986">
    <property type="entry name" value="DExx_box_DNA_helicase_dom_sf"/>
</dbReference>
<dbReference type="PANTHER" id="PTHR11070">
    <property type="entry name" value="UVRD / RECB / PCRA DNA HELICASE FAMILY MEMBER"/>
    <property type="match status" value="1"/>
</dbReference>
<dbReference type="GO" id="GO:0005829">
    <property type="term" value="C:cytosol"/>
    <property type="evidence" value="ECO:0007669"/>
    <property type="project" value="TreeGrafter"/>
</dbReference>
<dbReference type="GO" id="GO:0043138">
    <property type="term" value="F:3'-5' DNA helicase activity"/>
    <property type="evidence" value="ECO:0007669"/>
    <property type="project" value="UniProtKB-EC"/>
</dbReference>
<evidence type="ECO:0000256" key="1">
    <source>
        <dbReference type="ARBA" id="ARBA00009922"/>
    </source>
</evidence>
<name>A9EBT7_9FLAO</name>
<feature type="domain" description="UvrD-like helicase C-terminal" evidence="18">
    <location>
        <begin position="281"/>
        <end position="556"/>
    </location>
</feature>